<comment type="caution">
    <text evidence="7">The sequence shown here is derived from an EMBL/GenBank/DDBJ whole genome shotgun (WGS) entry which is preliminary data.</text>
</comment>
<dbReference type="InterPro" id="IPR003660">
    <property type="entry name" value="HAMP_dom"/>
</dbReference>
<keyword evidence="4" id="KW-0472">Membrane</keyword>
<feature type="transmembrane region" description="Helical" evidence="4">
    <location>
        <begin position="344"/>
        <end position="367"/>
    </location>
</feature>
<dbReference type="STRING" id="1121326.CLMAG_39100"/>
<evidence type="ECO:0000256" key="1">
    <source>
        <dbReference type="ARBA" id="ARBA00023224"/>
    </source>
</evidence>
<dbReference type="EMBL" id="LWAE01000004">
    <property type="protein sequence ID" value="KZL90999.1"/>
    <property type="molecule type" value="Genomic_DNA"/>
</dbReference>
<keyword evidence="4" id="KW-0812">Transmembrane</keyword>
<keyword evidence="1 3" id="KW-0807">Transducer</keyword>
<protein>
    <submittedName>
        <fullName evidence="7">Methyl-accepting chemotaxis protein McpC</fullName>
    </submittedName>
</protein>
<dbReference type="CDD" id="cd06225">
    <property type="entry name" value="HAMP"/>
    <property type="match status" value="1"/>
</dbReference>
<dbReference type="PANTHER" id="PTHR32089:SF112">
    <property type="entry name" value="LYSOZYME-LIKE PROTEIN-RELATED"/>
    <property type="match status" value="1"/>
</dbReference>
<evidence type="ECO:0000256" key="3">
    <source>
        <dbReference type="PROSITE-ProRule" id="PRU00284"/>
    </source>
</evidence>
<dbReference type="InterPro" id="IPR004089">
    <property type="entry name" value="MCPsignal_dom"/>
</dbReference>
<dbReference type="Gene3D" id="3.30.450.20">
    <property type="entry name" value="PAS domain"/>
    <property type="match status" value="2"/>
</dbReference>
<dbReference type="RefSeq" id="WP_066626125.1">
    <property type="nucleotide sequence ID" value="NZ_FQXL01000032.1"/>
</dbReference>
<gene>
    <name evidence="7" type="primary">mcpC_5</name>
    <name evidence="7" type="ORF">CLMAG_39100</name>
</gene>
<accession>A0A162SAW5</accession>
<evidence type="ECO:0000313" key="7">
    <source>
        <dbReference type="EMBL" id="KZL90999.1"/>
    </source>
</evidence>
<dbReference type="SMART" id="SM00283">
    <property type="entry name" value="MA"/>
    <property type="match status" value="1"/>
</dbReference>
<dbReference type="Proteomes" id="UP000076603">
    <property type="component" value="Unassembled WGS sequence"/>
</dbReference>
<dbReference type="PANTHER" id="PTHR32089">
    <property type="entry name" value="METHYL-ACCEPTING CHEMOTAXIS PROTEIN MCPB"/>
    <property type="match status" value="1"/>
</dbReference>
<feature type="domain" description="Methyl-accepting transducer" evidence="5">
    <location>
        <begin position="439"/>
        <end position="696"/>
    </location>
</feature>
<proteinExistence type="inferred from homology"/>
<reference evidence="7 8" key="1">
    <citation type="submission" date="2016-04" db="EMBL/GenBank/DDBJ databases">
        <title>Genome sequence of Clostridium magnum DSM 2767.</title>
        <authorList>
            <person name="Poehlein A."/>
            <person name="Uhlig R."/>
            <person name="Fischer R."/>
            <person name="Bahl H."/>
            <person name="Daniel R."/>
        </authorList>
    </citation>
    <scope>NUCLEOTIDE SEQUENCE [LARGE SCALE GENOMIC DNA]</scope>
    <source>
        <strain evidence="7 8">DSM 2767</strain>
    </source>
</reference>
<dbReference type="Pfam" id="PF00015">
    <property type="entry name" value="MCPsignal"/>
    <property type="match status" value="1"/>
</dbReference>
<name>A0A162SAW5_9CLOT</name>
<dbReference type="SMART" id="SM00304">
    <property type="entry name" value="HAMP"/>
    <property type="match status" value="1"/>
</dbReference>
<dbReference type="SUPFAM" id="SSF58104">
    <property type="entry name" value="Methyl-accepting chemotaxis protein (MCP) signaling domain"/>
    <property type="match status" value="1"/>
</dbReference>
<feature type="transmembrane region" description="Helical" evidence="4">
    <location>
        <begin position="34"/>
        <end position="58"/>
    </location>
</feature>
<dbReference type="GO" id="GO:0007165">
    <property type="term" value="P:signal transduction"/>
    <property type="evidence" value="ECO:0007669"/>
    <property type="project" value="UniProtKB-KW"/>
</dbReference>
<dbReference type="PATRIC" id="fig|1121326.3.peg.3957"/>
<dbReference type="GO" id="GO:0016020">
    <property type="term" value="C:membrane"/>
    <property type="evidence" value="ECO:0007669"/>
    <property type="project" value="InterPro"/>
</dbReference>
<dbReference type="OrthoDB" id="9760371at2"/>
<feature type="domain" description="HAMP" evidence="6">
    <location>
        <begin position="368"/>
        <end position="420"/>
    </location>
</feature>
<evidence type="ECO:0000256" key="4">
    <source>
        <dbReference type="SAM" id="Phobius"/>
    </source>
</evidence>
<evidence type="ECO:0000259" key="5">
    <source>
        <dbReference type="PROSITE" id="PS50111"/>
    </source>
</evidence>
<evidence type="ECO:0000259" key="6">
    <source>
        <dbReference type="PROSITE" id="PS50885"/>
    </source>
</evidence>
<dbReference type="Gene3D" id="1.10.287.950">
    <property type="entry name" value="Methyl-accepting chemotaxis protein"/>
    <property type="match status" value="1"/>
</dbReference>
<organism evidence="7 8">
    <name type="scientific">Clostridium magnum DSM 2767</name>
    <dbReference type="NCBI Taxonomy" id="1121326"/>
    <lineage>
        <taxon>Bacteria</taxon>
        <taxon>Bacillati</taxon>
        <taxon>Bacillota</taxon>
        <taxon>Clostridia</taxon>
        <taxon>Eubacteriales</taxon>
        <taxon>Clostridiaceae</taxon>
        <taxon>Clostridium</taxon>
    </lineage>
</organism>
<keyword evidence="8" id="KW-1185">Reference proteome</keyword>
<evidence type="ECO:0000256" key="2">
    <source>
        <dbReference type="ARBA" id="ARBA00029447"/>
    </source>
</evidence>
<dbReference type="Gene3D" id="6.10.340.10">
    <property type="match status" value="1"/>
</dbReference>
<keyword evidence="4" id="KW-1133">Transmembrane helix</keyword>
<dbReference type="PROSITE" id="PS50111">
    <property type="entry name" value="CHEMOTAXIS_TRANSDUC_2"/>
    <property type="match status" value="1"/>
</dbReference>
<comment type="similarity">
    <text evidence="2">Belongs to the methyl-accepting chemotaxis (MCP) protein family.</text>
</comment>
<sequence length="726" mass="79650">MSKRYSIRNIWDKVFKRKKDNLGKTSINTKLKSIGFKLTMSFLVMTIPIILLGSISYYKSRNIVKNNTISASIQTIGQTNKYLDMMFLRTISTAKQMYSNTQVMDLYSSNNPASMDPDVVTKRTQVVKMMNTYLSTDNNIGAILIAAQPGASISTPSSYSGSESDLSLDNIKNGQWYKKFEESKKKSAWIGRHSELDALGDPVLKYSDTLKSGSYISFVTNIDNINLDRTNQLMIIDLKLEPIIETLKSINFGANSQVHMIMPDGRDIGLKIDSKTNKSENTSDTINNLPFYSEALRSKEKQGTQTVSFNGKNNLMIYSKVGQTGIMLVSLIPETNLLMTANEIAVLTLILIFLGVIISIGIGLFVATDIGRVINRLVTATNYAAQGDLTVSFKSKRKDEFAVLTNSIADMISNMKNLIGNTTNISKKVEESTETMAAITLEASSAIQDIAEAVQGISLGAYAQARDVEEGVKKMDELAIKVAEADKTTKSIEKLSSDTMELAKLGLKTVNDLDKKSNETSHITKIILQDVSNLEKSSQSIGNIVKIIHGISDQTNLLALNAAIEAARAGGAGVGFAVVANEIKKLAEETMKETREIDKIIKEIQENTSMTVEKVRITDNIVLSQNQAVASTLSLFENIANSMNTLVNFVSSIMSNISDIEAAKSDTSNTIKNIYNISEQTAASVQEVTVSTEEQLASIERISAFAEELNCNVKVLLEAINKFKVK</sequence>
<dbReference type="AlphaFoldDB" id="A0A162SAW5"/>
<evidence type="ECO:0000313" key="8">
    <source>
        <dbReference type="Proteomes" id="UP000076603"/>
    </source>
</evidence>
<dbReference type="PROSITE" id="PS50885">
    <property type="entry name" value="HAMP"/>
    <property type="match status" value="1"/>
</dbReference>